<dbReference type="EMBL" id="QMKO01000220">
    <property type="protein sequence ID" value="RTG91351.1"/>
    <property type="molecule type" value="Genomic_DNA"/>
</dbReference>
<dbReference type="InterPro" id="IPR012615">
    <property type="entry name" value="TES"/>
</dbReference>
<dbReference type="GO" id="GO:0060271">
    <property type="term" value="P:cilium assembly"/>
    <property type="evidence" value="ECO:0007669"/>
    <property type="project" value="TreeGrafter"/>
</dbReference>
<gene>
    <name evidence="3" type="ORF">DC041_0011435</name>
</gene>
<reference evidence="3 4" key="1">
    <citation type="journal article" date="2019" name="PLoS Pathog.">
        <title>Genome sequence of the bovine parasite Schistosoma bovis Tanzania.</title>
        <authorList>
            <person name="Oey H."/>
            <person name="Zakrzewski M."/>
            <person name="Gobert G."/>
            <person name="Gravermann K."/>
            <person name="Stoye J."/>
            <person name="Jones M."/>
            <person name="Mcmanus D."/>
            <person name="Krause L."/>
        </authorList>
    </citation>
    <scope>NUCLEOTIDE SEQUENCE [LARGE SCALE GENOMIC DNA]</scope>
    <source>
        <strain evidence="3 4">TAN1997</strain>
    </source>
</reference>
<accession>A0A430QUG1</accession>
<comment type="caution">
    <text evidence="3">The sequence shown here is derived from an EMBL/GenBank/DDBJ whole genome shotgun (WGS) entry which is preliminary data.</text>
</comment>
<dbReference type="Proteomes" id="UP000290809">
    <property type="component" value="Unassembled WGS sequence"/>
</dbReference>
<feature type="compositionally biased region" description="Low complexity" evidence="1">
    <location>
        <begin position="70"/>
        <end position="79"/>
    </location>
</feature>
<dbReference type="Pfam" id="PF08034">
    <property type="entry name" value="TES"/>
    <property type="match status" value="1"/>
</dbReference>
<feature type="chain" id="PRO_5019080088" evidence="2">
    <location>
        <begin position="20"/>
        <end position="349"/>
    </location>
</feature>
<proteinExistence type="predicted"/>
<evidence type="ECO:0000256" key="2">
    <source>
        <dbReference type="SAM" id="SignalP"/>
    </source>
</evidence>
<sequence length="349" mass="40041">MRTDFICLLFAIILYSLLCLNVNSQQQQRLNITVQSNSSQQTRHDHDQRSRETRDNTNRHSQENSKDSHSSSSGDVGFQSSQRKFQLKYANQRRSDIYTSGYQTFIGKRRRGSKSHVKTIFRKRSGYDHNGQKKRTTTFESYAYFYQAARTAVIIANEEQINGNYRNAHDLLFSMVQELKQRNIHVPFEMFENLTLLHSYILAKVHVKNGEHLLGARMLIRVSESISKFPAHIVPILTSTVIECQKAGLKSTSFSYAAMLLRPEYRDKLDVKYRRKFETLVRRTDLKTDNVGVLSGDNGSILNQTNYSVTETSTPCPSCGSRLLETSLYCTECRSTIPYCVITVSSIVI</sequence>
<feature type="region of interest" description="Disordered" evidence="1">
    <location>
        <begin position="33"/>
        <end position="79"/>
    </location>
</feature>
<dbReference type="AlphaFoldDB" id="A0A430QUG1"/>
<dbReference type="PANTHER" id="PTHR14920:SF0">
    <property type="entry name" value="WD REPEAT DOMAIN 19"/>
    <property type="match status" value="1"/>
</dbReference>
<evidence type="ECO:0000313" key="4">
    <source>
        <dbReference type="Proteomes" id="UP000290809"/>
    </source>
</evidence>
<organism evidence="3 4">
    <name type="scientific">Schistosoma bovis</name>
    <name type="common">Blood fluke</name>
    <dbReference type="NCBI Taxonomy" id="6184"/>
    <lineage>
        <taxon>Eukaryota</taxon>
        <taxon>Metazoa</taxon>
        <taxon>Spiralia</taxon>
        <taxon>Lophotrochozoa</taxon>
        <taxon>Platyhelminthes</taxon>
        <taxon>Trematoda</taxon>
        <taxon>Digenea</taxon>
        <taxon>Strigeidida</taxon>
        <taxon>Schistosomatoidea</taxon>
        <taxon>Schistosomatidae</taxon>
        <taxon>Schistosoma</taxon>
    </lineage>
</organism>
<keyword evidence="2" id="KW-0732">Signal</keyword>
<dbReference type="PANTHER" id="PTHR14920">
    <property type="entry name" value="OSMOTIC AVOIDANCE ABNORMAL PROTEIN 1/WD REPEAT MEMBRANE PROTEIN"/>
    <property type="match status" value="1"/>
</dbReference>
<dbReference type="GO" id="GO:0030991">
    <property type="term" value="C:intraciliary transport particle A"/>
    <property type="evidence" value="ECO:0007669"/>
    <property type="project" value="TreeGrafter"/>
</dbReference>
<keyword evidence="4" id="KW-1185">Reference proteome</keyword>
<dbReference type="GO" id="GO:0035721">
    <property type="term" value="P:intraciliary retrograde transport"/>
    <property type="evidence" value="ECO:0007669"/>
    <property type="project" value="InterPro"/>
</dbReference>
<protein>
    <submittedName>
        <fullName evidence="3">WD repeat-containing protein 19</fullName>
    </submittedName>
</protein>
<feature type="compositionally biased region" description="Basic and acidic residues" evidence="1">
    <location>
        <begin position="42"/>
        <end position="69"/>
    </location>
</feature>
<dbReference type="InterPro" id="IPR040379">
    <property type="entry name" value="WDR19/dyf-2"/>
</dbReference>
<name>A0A430QUG1_SCHBO</name>
<evidence type="ECO:0000256" key="1">
    <source>
        <dbReference type="SAM" id="MobiDB-lite"/>
    </source>
</evidence>
<feature type="signal peptide" evidence="2">
    <location>
        <begin position="1"/>
        <end position="19"/>
    </location>
</feature>
<dbReference type="GO" id="GO:0005929">
    <property type="term" value="C:cilium"/>
    <property type="evidence" value="ECO:0007669"/>
    <property type="project" value="TreeGrafter"/>
</dbReference>
<dbReference type="STRING" id="6184.A0A430QUG1"/>
<evidence type="ECO:0000313" key="3">
    <source>
        <dbReference type="EMBL" id="RTG91351.1"/>
    </source>
</evidence>